<protein>
    <submittedName>
        <fullName evidence="2">Putative secreted protein</fullName>
    </submittedName>
</protein>
<name>A0A0K2ZN88_9XANT</name>
<keyword evidence="1" id="KW-0732">Signal</keyword>
<dbReference type="EMBL" id="CXOK01000035">
    <property type="protein sequence ID" value="CTP87043.1"/>
    <property type="molecule type" value="Genomic_DNA"/>
</dbReference>
<evidence type="ECO:0000313" key="3">
    <source>
        <dbReference type="Proteomes" id="UP000041247"/>
    </source>
</evidence>
<reference evidence="2 3" key="1">
    <citation type="submission" date="2015-07" db="EMBL/GenBank/DDBJ databases">
        <authorList>
            <person name="Noorani M."/>
        </authorList>
    </citation>
    <scope>NUCLEOTIDE SEQUENCE [LARGE SCALE GENOMIC DNA]</scope>
    <source>
        <strain evidence="2">LMG728</strain>
    </source>
</reference>
<dbReference type="RefSeq" id="WP_080999383.1">
    <property type="nucleotide sequence ID" value="NZ_CP076250.1"/>
</dbReference>
<accession>A0A0K2ZN88</accession>
<dbReference type="AlphaFoldDB" id="A0A0K2ZN88"/>
<proteinExistence type="predicted"/>
<evidence type="ECO:0000313" key="2">
    <source>
        <dbReference type="EMBL" id="CTP87043.1"/>
    </source>
</evidence>
<organism evidence="2 3">
    <name type="scientific">Xanthomonas graminis pv. poae</name>
    <dbReference type="NCBI Taxonomy" id="227946"/>
    <lineage>
        <taxon>Bacteria</taxon>
        <taxon>Pseudomonadati</taxon>
        <taxon>Pseudomonadota</taxon>
        <taxon>Gammaproteobacteria</taxon>
        <taxon>Lysobacterales</taxon>
        <taxon>Lysobacteraceae</taxon>
        <taxon>Xanthomonas</taxon>
        <taxon>Xanthomonas translucens group</taxon>
        <taxon>Xanthomonas graminis</taxon>
    </lineage>
</organism>
<feature type="chain" id="PRO_5005492732" evidence="1">
    <location>
        <begin position="21"/>
        <end position="117"/>
    </location>
</feature>
<dbReference type="Proteomes" id="UP000041247">
    <property type="component" value="Unassembled WGS sequence"/>
</dbReference>
<feature type="signal peptide" evidence="1">
    <location>
        <begin position="1"/>
        <end position="20"/>
    </location>
</feature>
<sequence>MKRWIWILVGAVGLQTSATASTPHVQLVCRMDDPFLFCSKGCDIPDYNWKPVDPISGSWEPVSPYCPYPTPVTTNHCVGWTPTAIIALGQYESICPGALKEGNWKGMKPPELVPFKH</sequence>
<gene>
    <name evidence="2" type="ORF">XTPLMG728_1425</name>
</gene>
<evidence type="ECO:0000256" key="1">
    <source>
        <dbReference type="SAM" id="SignalP"/>
    </source>
</evidence>